<accession>I0L1S1</accession>
<organism evidence="2 3">
    <name type="scientific">Micromonospora lupini str. Lupac 08</name>
    <dbReference type="NCBI Taxonomy" id="1150864"/>
    <lineage>
        <taxon>Bacteria</taxon>
        <taxon>Bacillati</taxon>
        <taxon>Actinomycetota</taxon>
        <taxon>Actinomycetes</taxon>
        <taxon>Micromonosporales</taxon>
        <taxon>Micromonosporaceae</taxon>
        <taxon>Micromonospora</taxon>
    </lineage>
</organism>
<evidence type="ECO:0000256" key="1">
    <source>
        <dbReference type="SAM" id="MobiDB-lite"/>
    </source>
</evidence>
<sequence length="198" mass="20737">MLTTGAATGVRPAVVFAPRVSVAGRGRCTHLDGTFRHVRSKAAVHRFSLVGLGGGRNHQQNQAAGRGHDTGSGQEPEPQHEPTPWTPKDATFQLPPTMLTVALTNRRPPGESVNGVPFGVALTLAAPEVSAQSRTFAWVGAAAGVRDWIDGFTATLPCPTRPSRRSDSRPLLKTFSASPTANLASSGWSGLDVIPASS</sequence>
<dbReference type="AlphaFoldDB" id="I0L1S1"/>
<reference evidence="3" key="1">
    <citation type="journal article" date="2012" name="J. Bacteriol.">
        <title>Genome Sequence of Micromonospora lupini Lupac 08, Isolated from Root Nodules of Lupinus angustifolius.</title>
        <authorList>
            <person name="Alonso-Vega P."/>
            <person name="Normand P."/>
            <person name="Bacigalupe R."/>
            <person name="Pujic P."/>
            <person name="Lajus A."/>
            <person name="Vallenet D."/>
            <person name="Carro L."/>
            <person name="Coll P."/>
            <person name="Trujillo M.E."/>
        </authorList>
    </citation>
    <scope>NUCLEOTIDE SEQUENCE [LARGE SCALE GENOMIC DNA]</scope>
    <source>
        <strain evidence="3">Lupac 08</strain>
    </source>
</reference>
<evidence type="ECO:0000313" key="2">
    <source>
        <dbReference type="EMBL" id="CCH17768.1"/>
    </source>
</evidence>
<gene>
    <name evidence="2" type="ORF">MILUP08_42699</name>
</gene>
<feature type="region of interest" description="Disordered" evidence="1">
    <location>
        <begin position="50"/>
        <end position="92"/>
    </location>
</feature>
<keyword evidence="3" id="KW-1185">Reference proteome</keyword>
<proteinExistence type="predicted"/>
<evidence type="ECO:0000313" key="3">
    <source>
        <dbReference type="Proteomes" id="UP000003448"/>
    </source>
</evidence>
<comment type="caution">
    <text evidence="2">The sequence shown here is derived from an EMBL/GenBank/DDBJ whole genome shotgun (WGS) entry which is preliminary data.</text>
</comment>
<dbReference type="EMBL" id="CAIE01000022">
    <property type="protein sequence ID" value="CCH17768.1"/>
    <property type="molecule type" value="Genomic_DNA"/>
</dbReference>
<protein>
    <submittedName>
        <fullName evidence="2">Uncharacterized protein</fullName>
    </submittedName>
</protein>
<dbReference type="STRING" id="1150864.MILUP08_42699"/>
<dbReference type="Proteomes" id="UP000003448">
    <property type="component" value="Unassembled WGS sequence"/>
</dbReference>
<name>I0L1S1_9ACTN</name>